<dbReference type="EMBL" id="DSXI01000159">
    <property type="protein sequence ID" value="HGS04656.1"/>
    <property type="molecule type" value="Genomic_DNA"/>
</dbReference>
<reference evidence="1" key="1">
    <citation type="journal article" date="2020" name="mSystems">
        <title>Genome- and Community-Level Interaction Insights into Carbon Utilization and Element Cycling Functions of Hydrothermarchaeota in Hydrothermal Sediment.</title>
        <authorList>
            <person name="Zhou Z."/>
            <person name="Liu Y."/>
            <person name="Xu W."/>
            <person name="Pan J."/>
            <person name="Luo Z.H."/>
            <person name="Li M."/>
        </authorList>
    </citation>
    <scope>NUCLEOTIDE SEQUENCE [LARGE SCALE GENOMIC DNA]</scope>
    <source>
        <strain evidence="1">SpSt-548</strain>
    </source>
</reference>
<proteinExistence type="predicted"/>
<gene>
    <name evidence="1" type="ORF">ENT08_02785</name>
</gene>
<protein>
    <submittedName>
        <fullName evidence="1">Uncharacterized protein</fullName>
    </submittedName>
</protein>
<name>A0A7V4G7I0_9BACT</name>
<comment type="caution">
    <text evidence="1">The sequence shown here is derived from an EMBL/GenBank/DDBJ whole genome shotgun (WGS) entry which is preliminary data.</text>
</comment>
<accession>A0A7V4G7I0</accession>
<dbReference type="AlphaFoldDB" id="A0A7V4G7I0"/>
<organism evidence="1">
    <name type="scientific">Desulfobacca acetoxidans</name>
    <dbReference type="NCBI Taxonomy" id="60893"/>
    <lineage>
        <taxon>Bacteria</taxon>
        <taxon>Pseudomonadati</taxon>
        <taxon>Thermodesulfobacteriota</taxon>
        <taxon>Desulfobaccia</taxon>
        <taxon>Desulfobaccales</taxon>
        <taxon>Desulfobaccaceae</taxon>
        <taxon>Desulfobacca</taxon>
    </lineage>
</organism>
<sequence>MAELTAETTFTILAAPEVFEEEEDLILYPENSGSDARRELRYPSDVLPPLVYENNPDRWENFDSTPWTNRPQVKSELTLSSAQVVQWPGYLPDRAVKEIWRGTDTRSRVTAYFLRRLYEYFANPPASGYITWHPRDRTEQGYQIIIESVQVGGQDVVTFDFLALRGDLVPFEVTLQFRIVGEAP</sequence>
<evidence type="ECO:0000313" key="1">
    <source>
        <dbReference type="EMBL" id="HGS04656.1"/>
    </source>
</evidence>